<feature type="transmembrane region" description="Helical" evidence="2">
    <location>
        <begin position="84"/>
        <end position="104"/>
    </location>
</feature>
<feature type="transmembrane region" description="Helical" evidence="2">
    <location>
        <begin position="30"/>
        <end position="47"/>
    </location>
</feature>
<feature type="transmembrane region" description="Helical" evidence="2">
    <location>
        <begin position="222"/>
        <end position="239"/>
    </location>
</feature>
<feature type="transmembrane region" description="Helical" evidence="2">
    <location>
        <begin position="259"/>
        <end position="276"/>
    </location>
</feature>
<feature type="transmembrane region" description="Helical" evidence="2">
    <location>
        <begin position="192"/>
        <end position="210"/>
    </location>
</feature>
<organism evidence="3 4">
    <name type="scientific">Burkholderia lata (strain ATCC 17760 / DSM 23089 / LMG 22485 / NCIMB 9086 / R18194 / 383)</name>
    <dbReference type="NCBI Taxonomy" id="482957"/>
    <lineage>
        <taxon>Bacteria</taxon>
        <taxon>Pseudomonadati</taxon>
        <taxon>Pseudomonadota</taxon>
        <taxon>Betaproteobacteria</taxon>
        <taxon>Burkholderiales</taxon>
        <taxon>Burkholderiaceae</taxon>
        <taxon>Burkholderia</taxon>
        <taxon>Burkholderia cepacia complex</taxon>
    </lineage>
</organism>
<name>A0A6P2VAV7_BURL3</name>
<dbReference type="AlphaFoldDB" id="A0A6P2VAV7"/>
<dbReference type="Proteomes" id="UP000494110">
    <property type="component" value="Unassembled WGS sequence"/>
</dbReference>
<evidence type="ECO:0000256" key="2">
    <source>
        <dbReference type="SAM" id="Phobius"/>
    </source>
</evidence>
<keyword evidence="2" id="KW-0812">Transmembrane</keyword>
<sequence length="299" mass="34158">MTTLDDHKSSQRDVGPSDSRDGGQIRWLSFRMYQCALIVGVMLYLALDLDRRLAVGKVGFVLEGRHWIRGRLKDLDAVSNIEHLLFGLCCGFAGLLACHTLHYLDPAFASDSPRRSRRLNVRELVAQRLPKVDRWFRTTIRTVSRCVPSCASIVQLWRGSAVIRLCMRSAGSVAVVGVLLSLRDTAYSAFDIVPAIWFFAIGMWIVWGWGHLLRANLTNPEFVMLAFGFSAWFELDLAWKLVQLAHQKNTIAHAARHLTYSFGAFAVSVALFRLVIMRRWNLRFSLWRRQRAQVRPQVE</sequence>
<feature type="compositionally biased region" description="Basic and acidic residues" evidence="1">
    <location>
        <begin position="1"/>
        <end position="11"/>
    </location>
</feature>
<evidence type="ECO:0000256" key="1">
    <source>
        <dbReference type="SAM" id="MobiDB-lite"/>
    </source>
</evidence>
<keyword evidence="2" id="KW-0472">Membrane</keyword>
<evidence type="ECO:0000313" key="3">
    <source>
        <dbReference type="EMBL" id="VWC80870.1"/>
    </source>
</evidence>
<protein>
    <submittedName>
        <fullName evidence="3">Uncharacterized protein</fullName>
    </submittedName>
</protein>
<evidence type="ECO:0000313" key="4">
    <source>
        <dbReference type="Proteomes" id="UP000494110"/>
    </source>
</evidence>
<proteinExistence type="predicted"/>
<accession>A0A6P2VAV7</accession>
<feature type="region of interest" description="Disordered" evidence="1">
    <location>
        <begin position="1"/>
        <end position="21"/>
    </location>
</feature>
<reference evidence="3 4" key="1">
    <citation type="submission" date="2019-09" db="EMBL/GenBank/DDBJ databases">
        <authorList>
            <person name="Depoorter E."/>
        </authorList>
    </citation>
    <scope>NUCLEOTIDE SEQUENCE [LARGE SCALE GENOMIC DNA]</scope>
    <source>
        <strain evidence="3">R-39750</strain>
    </source>
</reference>
<dbReference type="EMBL" id="CABVQN010000004">
    <property type="protein sequence ID" value="VWC80870.1"/>
    <property type="molecule type" value="Genomic_DNA"/>
</dbReference>
<keyword evidence="2" id="KW-1133">Transmembrane helix</keyword>
<gene>
    <name evidence="3" type="ORF">BLA39750_01187</name>
</gene>